<evidence type="ECO:0000313" key="3">
    <source>
        <dbReference type="Proteomes" id="UP000249016"/>
    </source>
</evidence>
<keyword evidence="3" id="KW-1185">Reference proteome</keyword>
<sequence>MNRICLFFLVLVVLTSCEKVIVLDLNTADTQLVIEANLSADKGQVKLSKTVNFDQSNVYPSVSGAVVKMTNGEGQTVQFKETTTGVYETTALTGKVGQKYQLDVQAEGKTYHAESQVPKTVAFTTITVRSQAGSGSSIGPGSGNKSGYEVEASFTDPASETNYYRFILTINNKATDDVFVYDDRLSNGETSNRILRTSQTISKGDVVGVEMQCIDENVYAYFNSFKRLAGGPTDSSTPANPITNISGPS</sequence>
<dbReference type="AlphaFoldDB" id="A0A327NS41"/>
<evidence type="ECO:0000313" key="2">
    <source>
        <dbReference type="EMBL" id="RAI75558.1"/>
    </source>
</evidence>
<dbReference type="Proteomes" id="UP000249016">
    <property type="component" value="Unassembled WGS sequence"/>
</dbReference>
<name>A0A327NS41_9BACT</name>
<dbReference type="EMBL" id="QLII01000001">
    <property type="protein sequence ID" value="RAI75558.1"/>
    <property type="molecule type" value="Genomic_DNA"/>
</dbReference>
<gene>
    <name evidence="2" type="ORF">HMF3257_17810</name>
</gene>
<evidence type="ECO:0000256" key="1">
    <source>
        <dbReference type="SAM" id="MobiDB-lite"/>
    </source>
</evidence>
<dbReference type="PROSITE" id="PS51257">
    <property type="entry name" value="PROKAR_LIPOPROTEIN"/>
    <property type="match status" value="1"/>
</dbReference>
<dbReference type="OrthoDB" id="637707at2"/>
<dbReference type="InterPro" id="IPR025345">
    <property type="entry name" value="DUF4249"/>
</dbReference>
<protein>
    <submittedName>
        <fullName evidence="2">DUF4249 domain-containing protein</fullName>
    </submittedName>
</protein>
<proteinExistence type="predicted"/>
<reference evidence="2 3" key="1">
    <citation type="submission" date="2018-06" db="EMBL/GenBank/DDBJ databases">
        <title>Spirosoma sp. HMF3257 Genome sequencing and assembly.</title>
        <authorList>
            <person name="Kang H."/>
            <person name="Cha I."/>
            <person name="Kim H."/>
            <person name="Kang J."/>
            <person name="Joh K."/>
        </authorList>
    </citation>
    <scope>NUCLEOTIDE SEQUENCE [LARGE SCALE GENOMIC DNA]</scope>
    <source>
        <strain evidence="2 3">HMF3257</strain>
    </source>
</reference>
<accession>A0A327NS41</accession>
<dbReference type="RefSeq" id="WP_111344108.1">
    <property type="nucleotide sequence ID" value="NZ_QLII01000001.1"/>
</dbReference>
<organism evidence="2 3">
    <name type="scientific">Spirosoma telluris</name>
    <dbReference type="NCBI Taxonomy" id="2183553"/>
    <lineage>
        <taxon>Bacteria</taxon>
        <taxon>Pseudomonadati</taxon>
        <taxon>Bacteroidota</taxon>
        <taxon>Cytophagia</taxon>
        <taxon>Cytophagales</taxon>
        <taxon>Cytophagaceae</taxon>
        <taxon>Spirosoma</taxon>
    </lineage>
</organism>
<comment type="caution">
    <text evidence="2">The sequence shown here is derived from an EMBL/GenBank/DDBJ whole genome shotgun (WGS) entry which is preliminary data.</text>
</comment>
<dbReference type="Pfam" id="PF14054">
    <property type="entry name" value="DUF4249"/>
    <property type="match status" value="1"/>
</dbReference>
<feature type="compositionally biased region" description="Polar residues" evidence="1">
    <location>
        <begin position="233"/>
        <end position="249"/>
    </location>
</feature>
<feature type="region of interest" description="Disordered" evidence="1">
    <location>
        <begin position="230"/>
        <end position="249"/>
    </location>
</feature>